<name>A0A9W6WF94_9STRA</name>
<sequence>MSSGFSYPQPSFQSSIYNPAFYLSLDSSGYLTYDYAQTLYLTKNDYRMTYLSGVVPGKASIGSALVLGASGNTSGFSSLSATNLTGTIQTGSQPNITSLGFLTDLTISGNLSFSGSSRLKG</sequence>
<comment type="caution">
    <text evidence="1">The sequence shown here is derived from an EMBL/GenBank/DDBJ whole genome shotgun (WGS) entry which is preliminary data.</text>
</comment>
<evidence type="ECO:0000313" key="1">
    <source>
        <dbReference type="EMBL" id="GMF10193.1"/>
    </source>
</evidence>
<reference evidence="1" key="1">
    <citation type="submission" date="2023-04" db="EMBL/GenBank/DDBJ databases">
        <title>Phytophthora lilii NBRC 32176.</title>
        <authorList>
            <person name="Ichikawa N."/>
            <person name="Sato H."/>
            <person name="Tonouchi N."/>
        </authorList>
    </citation>
    <scope>NUCLEOTIDE SEQUENCE</scope>
    <source>
        <strain evidence="1">NBRC 32176</strain>
    </source>
</reference>
<accession>A0A9W6WF94</accession>
<dbReference type="AlphaFoldDB" id="A0A9W6WF94"/>
<keyword evidence="2" id="KW-1185">Reference proteome</keyword>
<protein>
    <submittedName>
        <fullName evidence="1">Unnamed protein product</fullName>
    </submittedName>
</protein>
<dbReference type="EMBL" id="BSXW01000033">
    <property type="protein sequence ID" value="GMF10193.1"/>
    <property type="molecule type" value="Genomic_DNA"/>
</dbReference>
<dbReference type="OrthoDB" id="128763at2759"/>
<proteinExistence type="predicted"/>
<evidence type="ECO:0000313" key="2">
    <source>
        <dbReference type="Proteomes" id="UP001165083"/>
    </source>
</evidence>
<dbReference type="Proteomes" id="UP001165083">
    <property type="component" value="Unassembled WGS sequence"/>
</dbReference>
<gene>
    <name evidence="1" type="ORF">Plil01_000103000</name>
</gene>
<organism evidence="1 2">
    <name type="scientific">Phytophthora lilii</name>
    <dbReference type="NCBI Taxonomy" id="2077276"/>
    <lineage>
        <taxon>Eukaryota</taxon>
        <taxon>Sar</taxon>
        <taxon>Stramenopiles</taxon>
        <taxon>Oomycota</taxon>
        <taxon>Peronosporomycetes</taxon>
        <taxon>Peronosporales</taxon>
        <taxon>Peronosporaceae</taxon>
        <taxon>Phytophthora</taxon>
    </lineage>
</organism>